<gene>
    <name evidence="1" type="ORF">DFQ12_4117</name>
</gene>
<protein>
    <recommendedName>
        <fullName evidence="3">Ankyrin repeat protein</fullName>
    </recommendedName>
</protein>
<proteinExistence type="predicted"/>
<sequence>MNKPYFIRALLLRTSTYICCLFVSLSTVLLPQETWAATPDQLQHQSLSPYSISDDGYLHYNLQVNDSSYLAIVLNLNTLFPGTNVENLRLKRYELTDSELKITSYQGSPISVNYQATDNELKILRTGNLPSEPGLDGHLFSLNFIRELETLFTVNDLEQLKRLNWGTVPKENILLFLSQLNDFSNTAEFGYNAIHNMLASKNYAVAKFFYNSFLTKNKNFNDFELLKMAIEQDDLDFIKKTSLNSLNIWGIDEVKFDYSFTQCTLLGKAIQQKNKVIARYLLGHGASTDKVYKYETEVLNAIQFAEQVKAKKLSDLFK</sequence>
<accession>A0A420AR58</accession>
<comment type="caution">
    <text evidence="1">The sequence shown here is derived from an EMBL/GenBank/DDBJ whole genome shotgun (WGS) entry which is preliminary data.</text>
</comment>
<reference evidence="1 2" key="1">
    <citation type="submission" date="2018-09" db="EMBL/GenBank/DDBJ databases">
        <title>Genomic Encyclopedia of Type Strains, Phase III (KMG-III): the genomes of soil and plant-associated and newly described type strains.</title>
        <authorList>
            <person name="Whitman W."/>
        </authorList>
    </citation>
    <scope>NUCLEOTIDE SEQUENCE [LARGE SCALE GENOMIC DNA]</scope>
    <source>
        <strain evidence="1 2">CECT 7938</strain>
    </source>
</reference>
<dbReference type="OrthoDB" id="697714at2"/>
<dbReference type="Proteomes" id="UP000286246">
    <property type="component" value="Unassembled WGS sequence"/>
</dbReference>
<evidence type="ECO:0008006" key="3">
    <source>
        <dbReference type="Google" id="ProtNLM"/>
    </source>
</evidence>
<name>A0A420AR58_SPHD1</name>
<dbReference type="SUPFAM" id="SSF140860">
    <property type="entry name" value="Pseudo ankyrin repeat-like"/>
    <property type="match status" value="1"/>
</dbReference>
<keyword evidence="2" id="KW-1185">Reference proteome</keyword>
<evidence type="ECO:0000313" key="1">
    <source>
        <dbReference type="EMBL" id="RKE46959.1"/>
    </source>
</evidence>
<dbReference type="EMBL" id="RAPY01000004">
    <property type="protein sequence ID" value="RKE46959.1"/>
    <property type="molecule type" value="Genomic_DNA"/>
</dbReference>
<evidence type="ECO:0000313" key="2">
    <source>
        <dbReference type="Proteomes" id="UP000286246"/>
    </source>
</evidence>
<organism evidence="1 2">
    <name type="scientific">Sphingobacterium detergens</name>
    <dbReference type="NCBI Taxonomy" id="1145106"/>
    <lineage>
        <taxon>Bacteria</taxon>
        <taxon>Pseudomonadati</taxon>
        <taxon>Bacteroidota</taxon>
        <taxon>Sphingobacteriia</taxon>
        <taxon>Sphingobacteriales</taxon>
        <taxon>Sphingobacteriaceae</taxon>
        <taxon>Sphingobacterium</taxon>
    </lineage>
</organism>
<dbReference type="RefSeq" id="WP_147420445.1">
    <property type="nucleotide sequence ID" value="NZ_RAPY01000004.1"/>
</dbReference>
<dbReference type="AlphaFoldDB" id="A0A420AR58"/>